<dbReference type="Pfam" id="PF02576">
    <property type="entry name" value="RimP_N"/>
    <property type="match status" value="1"/>
</dbReference>
<gene>
    <name evidence="3 6" type="primary">rimP</name>
    <name evidence="6" type="ORF">Mlute_02535</name>
</gene>
<dbReference type="InterPro" id="IPR003728">
    <property type="entry name" value="Ribosome_maturation_RimP"/>
</dbReference>
<dbReference type="RefSeq" id="WP_119361052.1">
    <property type="nucleotide sequence ID" value="NZ_QWKZ01000115.1"/>
</dbReference>
<dbReference type="PANTHER" id="PTHR33867">
    <property type="entry name" value="RIBOSOME MATURATION FACTOR RIMP"/>
    <property type="match status" value="1"/>
</dbReference>
<dbReference type="AlphaFoldDB" id="A0A399EGM9"/>
<accession>A0A399EGM9</accession>
<dbReference type="InterPro" id="IPR028989">
    <property type="entry name" value="RimP_N"/>
</dbReference>
<evidence type="ECO:0000256" key="2">
    <source>
        <dbReference type="ARBA" id="ARBA00022517"/>
    </source>
</evidence>
<evidence type="ECO:0000259" key="4">
    <source>
        <dbReference type="Pfam" id="PF02576"/>
    </source>
</evidence>
<feature type="domain" description="Ribosome maturation factor RimP N-terminal" evidence="4">
    <location>
        <begin position="11"/>
        <end position="82"/>
    </location>
</feature>
<dbReference type="HAMAP" id="MF_01077">
    <property type="entry name" value="RimP"/>
    <property type="match status" value="1"/>
</dbReference>
<sequence>MGQDYSLEQIVVEVLHPLGYEVLEVGLRPSGRSRVLLVRIERRDETPITVADLERASQTLSSHLDRYDPIAGKYLLQVESPGPQRPLLTARHFERFAGLKVRVRSPEGSFTARVKGVQEDQVEFELDNQETRRLKVGSFKANLAEWPEQPR</sequence>
<dbReference type="Pfam" id="PF17384">
    <property type="entry name" value="DUF150_C"/>
    <property type="match status" value="1"/>
</dbReference>
<dbReference type="Proteomes" id="UP000265800">
    <property type="component" value="Unassembled WGS sequence"/>
</dbReference>
<dbReference type="NCBIfam" id="NF011239">
    <property type="entry name" value="PRK14645.1"/>
    <property type="match status" value="1"/>
</dbReference>
<evidence type="ECO:0000256" key="3">
    <source>
        <dbReference type="HAMAP-Rule" id="MF_01077"/>
    </source>
</evidence>
<dbReference type="GO" id="GO:0000028">
    <property type="term" value="P:ribosomal small subunit assembly"/>
    <property type="evidence" value="ECO:0007669"/>
    <property type="project" value="TreeGrafter"/>
</dbReference>
<feature type="domain" description="Ribosome maturation factor RimP C-terminal" evidence="5">
    <location>
        <begin position="87"/>
        <end position="131"/>
    </location>
</feature>
<dbReference type="GO" id="GO:0005829">
    <property type="term" value="C:cytosol"/>
    <property type="evidence" value="ECO:0007669"/>
    <property type="project" value="TreeGrafter"/>
</dbReference>
<comment type="function">
    <text evidence="3">Required for maturation of 30S ribosomal subunits.</text>
</comment>
<dbReference type="PANTHER" id="PTHR33867:SF1">
    <property type="entry name" value="RIBOSOME MATURATION FACTOR RIMP"/>
    <property type="match status" value="1"/>
</dbReference>
<dbReference type="EMBL" id="QWKZ01000115">
    <property type="protein sequence ID" value="RIH82299.1"/>
    <property type="molecule type" value="Genomic_DNA"/>
</dbReference>
<evidence type="ECO:0000259" key="5">
    <source>
        <dbReference type="Pfam" id="PF17384"/>
    </source>
</evidence>
<comment type="similarity">
    <text evidence="3">Belongs to the RimP family.</text>
</comment>
<reference evidence="6 7" key="1">
    <citation type="submission" date="2018-08" db="EMBL/GenBank/DDBJ databases">
        <title>Meiothermus luteus KCTC 52599 genome sequencing project.</title>
        <authorList>
            <person name="Da Costa M.S."/>
            <person name="Albuquerque L."/>
            <person name="Raposo P."/>
            <person name="Froufe H.J.C."/>
            <person name="Barroso C.S."/>
            <person name="Egas C."/>
        </authorList>
    </citation>
    <scope>NUCLEOTIDE SEQUENCE [LARGE SCALE GENOMIC DNA]</scope>
    <source>
        <strain evidence="6 7">KCTC 52599</strain>
    </source>
</reference>
<dbReference type="Gene3D" id="3.30.300.70">
    <property type="entry name" value="RimP-like superfamily, N-terminal"/>
    <property type="match status" value="1"/>
</dbReference>
<keyword evidence="2 3" id="KW-0690">Ribosome biogenesis</keyword>
<evidence type="ECO:0000256" key="1">
    <source>
        <dbReference type="ARBA" id="ARBA00022490"/>
    </source>
</evidence>
<dbReference type="InterPro" id="IPR028998">
    <property type="entry name" value="RimP_C"/>
</dbReference>
<name>A0A399EGM9_9DEIN</name>
<proteinExistence type="inferred from homology"/>
<organism evidence="6 7">
    <name type="scientific">Meiothermus luteus</name>
    <dbReference type="NCBI Taxonomy" id="2026184"/>
    <lineage>
        <taxon>Bacteria</taxon>
        <taxon>Thermotogati</taxon>
        <taxon>Deinococcota</taxon>
        <taxon>Deinococci</taxon>
        <taxon>Thermales</taxon>
        <taxon>Thermaceae</taxon>
        <taxon>Meiothermus</taxon>
    </lineage>
</organism>
<protein>
    <recommendedName>
        <fullName evidence="3">Ribosome maturation factor RimP</fullName>
    </recommendedName>
</protein>
<evidence type="ECO:0000313" key="7">
    <source>
        <dbReference type="Proteomes" id="UP000265800"/>
    </source>
</evidence>
<dbReference type="GO" id="GO:0006412">
    <property type="term" value="P:translation"/>
    <property type="evidence" value="ECO:0007669"/>
    <property type="project" value="TreeGrafter"/>
</dbReference>
<dbReference type="OrthoDB" id="9805006at2"/>
<keyword evidence="7" id="KW-1185">Reference proteome</keyword>
<dbReference type="InterPro" id="IPR035956">
    <property type="entry name" value="RimP_N_sf"/>
</dbReference>
<comment type="subcellular location">
    <subcellularLocation>
        <location evidence="3">Cytoplasm</location>
    </subcellularLocation>
</comment>
<dbReference type="SUPFAM" id="SSF75420">
    <property type="entry name" value="YhbC-like, N-terminal domain"/>
    <property type="match status" value="1"/>
</dbReference>
<keyword evidence="1 3" id="KW-0963">Cytoplasm</keyword>
<comment type="caution">
    <text evidence="6">The sequence shown here is derived from an EMBL/GenBank/DDBJ whole genome shotgun (WGS) entry which is preliminary data.</text>
</comment>
<evidence type="ECO:0000313" key="6">
    <source>
        <dbReference type="EMBL" id="RIH82299.1"/>
    </source>
</evidence>